<accession>A0A1H7IMA6</accession>
<evidence type="ECO:0000313" key="1">
    <source>
        <dbReference type="EMBL" id="SEK61865.1"/>
    </source>
</evidence>
<name>A0A1H7IMA6_HALLR</name>
<protein>
    <submittedName>
        <fullName evidence="1">Tat (Twin-arginine translocation) pathway signal sequence</fullName>
    </submittedName>
</protein>
<gene>
    <name evidence="1" type="ORF">SAMN04488691_101897</name>
</gene>
<organism evidence="1 2">
    <name type="scientific">Haloferax larsenii</name>
    <dbReference type="NCBI Taxonomy" id="302484"/>
    <lineage>
        <taxon>Archaea</taxon>
        <taxon>Methanobacteriati</taxon>
        <taxon>Methanobacteriota</taxon>
        <taxon>Stenosarchaea group</taxon>
        <taxon>Halobacteria</taxon>
        <taxon>Halobacteriales</taxon>
        <taxon>Haloferacaceae</taxon>
        <taxon>Haloferax</taxon>
    </lineage>
</organism>
<dbReference type="Proteomes" id="UP000183894">
    <property type="component" value="Unassembled WGS sequence"/>
</dbReference>
<reference evidence="1 2" key="1">
    <citation type="submission" date="2016-10" db="EMBL/GenBank/DDBJ databases">
        <authorList>
            <person name="de Groot N.N."/>
        </authorList>
    </citation>
    <scope>NUCLEOTIDE SEQUENCE [LARGE SCALE GENOMIC DNA]</scope>
    <source>
        <strain evidence="1 2">CDM_5</strain>
    </source>
</reference>
<dbReference type="AlphaFoldDB" id="A0A1H7IMA6"/>
<evidence type="ECO:0000313" key="2">
    <source>
        <dbReference type="Proteomes" id="UP000183894"/>
    </source>
</evidence>
<dbReference type="SUPFAM" id="SSF54909">
    <property type="entry name" value="Dimeric alpha+beta barrel"/>
    <property type="match status" value="1"/>
</dbReference>
<dbReference type="InterPro" id="IPR011008">
    <property type="entry name" value="Dimeric_a/b-barrel"/>
</dbReference>
<sequence length="469" mass="51062">MPFGVRFERQAAGLDSRGEPISGAHQNPLAFEGQMQGMFDGESSRRAFLKAAVAAGGAAALSACLDRAPDEPVPSGTDDPAALPTRQHAWNDACQTDEYGNVEIPSHQILLYLTLDGDGPPTKSERETTENAFRVLDRAYERSHDGLLWSVAYSPRYFSRFDDPLPESIDLPEPRALSPFETPEFDRQDALVHLASDRADVVLEAEQALTGEVDEANGVAVGTDLSGVFSVGDRRTGFVGSGLPAKHQSDVNGIPDGNPVPKASPLFMGFKAGFAKNQATEDYVTLDDGPFAGGTTKHVANVRQRLSDWYDEEDRYHRVMKLFSPGHAEGELVDGIGANLGDDSGIDDMVDRIRDDAEEFGHVGHAQKAARANRDEDGNVKLLRRHFESADDGVASLHFPSLQRGISDFEAVREAMNGTDLTDIPTVRQRVNNGILEYIFVKHRGNFLVPQREIRALPTPTGDAPMPDA</sequence>
<dbReference type="EMBL" id="FOAD01000001">
    <property type="protein sequence ID" value="SEK61865.1"/>
    <property type="molecule type" value="Genomic_DNA"/>
</dbReference>
<dbReference type="NCBIfam" id="TIGR01409">
    <property type="entry name" value="TAT_signal_seq"/>
    <property type="match status" value="1"/>
</dbReference>
<dbReference type="Pfam" id="PF24152">
    <property type="entry name" value="DUF7405"/>
    <property type="match status" value="1"/>
</dbReference>
<dbReference type="InterPro" id="IPR019546">
    <property type="entry name" value="TAT_signal_bac_arc"/>
</dbReference>
<dbReference type="InterPro" id="IPR055828">
    <property type="entry name" value="DUF7405"/>
</dbReference>
<proteinExistence type="predicted"/>